<dbReference type="AlphaFoldDB" id="A0A239IYT4"/>
<gene>
    <name evidence="3" type="ORF">SAMN05443665_1013150</name>
</gene>
<dbReference type="Proteomes" id="UP000198318">
    <property type="component" value="Unassembled WGS sequence"/>
</dbReference>
<dbReference type="InterPro" id="IPR011576">
    <property type="entry name" value="Pyridox_Oxase_N"/>
</dbReference>
<sequence length="141" mass="15812">MEKMTDSEWRAFVCEGTRTGKAAVVRRDGTPHVTPIWFLLDGDDVLFNTARDSVKGRALARDPRLSICVDDQTPPFSYVQLQAEATLIEDLDEMRHWATLIGGRYMGVERGGEFGARNAVPTEYLVRARITKVIAERAIAE</sequence>
<dbReference type="GO" id="GO:0005829">
    <property type="term" value="C:cytosol"/>
    <property type="evidence" value="ECO:0007669"/>
    <property type="project" value="TreeGrafter"/>
</dbReference>
<evidence type="ECO:0000256" key="1">
    <source>
        <dbReference type="ARBA" id="ARBA00023002"/>
    </source>
</evidence>
<dbReference type="PANTHER" id="PTHR35176:SF1">
    <property type="entry name" value="F420H(2)-DEPENDENT BILIVERDIN REDUCTASE"/>
    <property type="match status" value="1"/>
</dbReference>
<evidence type="ECO:0000313" key="3">
    <source>
        <dbReference type="EMBL" id="SNS98781.1"/>
    </source>
</evidence>
<dbReference type="RefSeq" id="WP_089326821.1">
    <property type="nucleotide sequence ID" value="NZ_FZOR01000013.1"/>
</dbReference>
<dbReference type="SUPFAM" id="SSF50475">
    <property type="entry name" value="FMN-binding split barrel"/>
    <property type="match status" value="1"/>
</dbReference>
<dbReference type="InterPro" id="IPR052019">
    <property type="entry name" value="F420H2_bilvrd_red/Heme_oxyg"/>
</dbReference>
<dbReference type="InterPro" id="IPR019920">
    <property type="entry name" value="F420-binding_dom_put"/>
</dbReference>
<accession>A0A239IYT4</accession>
<dbReference type="NCBIfam" id="TIGR03618">
    <property type="entry name" value="Rv1155_F420"/>
    <property type="match status" value="1"/>
</dbReference>
<keyword evidence="4" id="KW-1185">Reference proteome</keyword>
<evidence type="ECO:0000313" key="4">
    <source>
        <dbReference type="Proteomes" id="UP000198318"/>
    </source>
</evidence>
<feature type="domain" description="Pyridoxamine 5'-phosphate oxidase N-terminal" evidence="2">
    <location>
        <begin position="8"/>
        <end position="115"/>
    </location>
</feature>
<proteinExistence type="predicted"/>
<name>A0A239IYT4_9ACTN</name>
<dbReference type="PANTHER" id="PTHR35176">
    <property type="entry name" value="HEME OXYGENASE HI_0854-RELATED"/>
    <property type="match status" value="1"/>
</dbReference>
<dbReference type="EMBL" id="FZOR01000013">
    <property type="protein sequence ID" value="SNS98781.1"/>
    <property type="molecule type" value="Genomic_DNA"/>
</dbReference>
<organism evidence="3 4">
    <name type="scientific">Actinomadura meyerae</name>
    <dbReference type="NCBI Taxonomy" id="240840"/>
    <lineage>
        <taxon>Bacteria</taxon>
        <taxon>Bacillati</taxon>
        <taxon>Actinomycetota</taxon>
        <taxon>Actinomycetes</taxon>
        <taxon>Streptosporangiales</taxon>
        <taxon>Thermomonosporaceae</taxon>
        <taxon>Actinomadura</taxon>
    </lineage>
</organism>
<reference evidence="3 4" key="1">
    <citation type="submission" date="2017-06" db="EMBL/GenBank/DDBJ databases">
        <authorList>
            <person name="Kim H.J."/>
            <person name="Triplett B.A."/>
        </authorList>
    </citation>
    <scope>NUCLEOTIDE SEQUENCE [LARGE SCALE GENOMIC DNA]</scope>
    <source>
        <strain evidence="3 4">DSM 44715</strain>
    </source>
</reference>
<dbReference type="Pfam" id="PF01243">
    <property type="entry name" value="PNPOx_N"/>
    <property type="match status" value="1"/>
</dbReference>
<protein>
    <recommendedName>
        <fullName evidence="2">Pyridoxamine 5'-phosphate oxidase N-terminal domain-containing protein</fullName>
    </recommendedName>
</protein>
<dbReference type="Gene3D" id="2.30.110.10">
    <property type="entry name" value="Electron Transport, Fmn-binding Protein, Chain A"/>
    <property type="match status" value="1"/>
</dbReference>
<dbReference type="OrthoDB" id="157302at2"/>
<keyword evidence="1" id="KW-0560">Oxidoreductase</keyword>
<dbReference type="InterPro" id="IPR012349">
    <property type="entry name" value="Split_barrel_FMN-bd"/>
</dbReference>
<dbReference type="GO" id="GO:0016627">
    <property type="term" value="F:oxidoreductase activity, acting on the CH-CH group of donors"/>
    <property type="evidence" value="ECO:0007669"/>
    <property type="project" value="TreeGrafter"/>
</dbReference>
<dbReference type="GO" id="GO:0070967">
    <property type="term" value="F:coenzyme F420 binding"/>
    <property type="evidence" value="ECO:0007669"/>
    <property type="project" value="TreeGrafter"/>
</dbReference>
<evidence type="ECO:0000259" key="2">
    <source>
        <dbReference type="Pfam" id="PF01243"/>
    </source>
</evidence>